<reference evidence="2 3" key="1">
    <citation type="submission" date="2019-03" db="EMBL/GenBank/DDBJ databases">
        <title>Genomic Encyclopedia of Type Strains, Phase IV (KMG-IV): sequencing the most valuable type-strain genomes for metagenomic binning, comparative biology and taxonomic classification.</title>
        <authorList>
            <person name="Goeker M."/>
        </authorList>
    </citation>
    <scope>NUCLEOTIDE SEQUENCE [LARGE SCALE GENOMIC DNA]</scope>
    <source>
        <strain evidence="2 3">DSM 28559</strain>
    </source>
</reference>
<sequence>MRRRLSWLFIGCLLVIPCMGTQIYQNYRPSADWEQSAEGLTVHMKEFGMDRVVSFDEYAIGVLAAVLEPDTNEETMKAMAVILRTYIAYTSADGRQPDSQWLGQPWLSARERIAKGMDEEKLKKAVSETEGRKILYNGEPILPLYCALSNGKTRCFSDVWGGEYAYLTTVDSLWDKSSPDYMEKIWLSRKKIIRMLAETDGTKNAWGQLSESMVQIVDKDDSGYILQIEIGGQTYSGEDLRRRLGLPSACFDYTVKNDGIEFTCYGRGHGVGLSLFGANAMAEEGKSWEEIISWYFPGTSV</sequence>
<evidence type="ECO:0000259" key="1">
    <source>
        <dbReference type="Pfam" id="PF08486"/>
    </source>
</evidence>
<feature type="domain" description="Sporulation stage II protein D amidase enhancer LytB N-terminal" evidence="1">
    <location>
        <begin position="52"/>
        <end position="136"/>
    </location>
</feature>
<dbReference type="Pfam" id="PF08486">
    <property type="entry name" value="SpoIID"/>
    <property type="match status" value="1"/>
</dbReference>
<dbReference type="NCBIfam" id="TIGR02669">
    <property type="entry name" value="SpoIID_LytB"/>
    <property type="match status" value="1"/>
</dbReference>
<dbReference type="EMBL" id="SLXA01000010">
    <property type="protein sequence ID" value="TCO84020.1"/>
    <property type="molecule type" value="Genomic_DNA"/>
</dbReference>
<dbReference type="GO" id="GO:0030435">
    <property type="term" value="P:sporulation resulting in formation of a cellular spore"/>
    <property type="evidence" value="ECO:0007669"/>
    <property type="project" value="InterPro"/>
</dbReference>
<keyword evidence="3" id="KW-1185">Reference proteome</keyword>
<dbReference type="OrthoDB" id="9794671at2"/>
<evidence type="ECO:0000313" key="3">
    <source>
        <dbReference type="Proteomes" id="UP000295711"/>
    </source>
</evidence>
<dbReference type="AlphaFoldDB" id="A0A4R2LC48"/>
<comment type="caution">
    <text evidence="2">The sequence shown here is derived from an EMBL/GenBank/DDBJ whole genome shotgun (WGS) entry which is preliminary data.</text>
</comment>
<gene>
    <name evidence="2" type="ORF">EV212_11043</name>
</gene>
<dbReference type="RefSeq" id="WP_132092598.1">
    <property type="nucleotide sequence ID" value="NZ_JANKAQ010000011.1"/>
</dbReference>
<proteinExistence type="predicted"/>
<dbReference type="InterPro" id="IPR013486">
    <property type="entry name" value="SpoIID/LytB"/>
</dbReference>
<dbReference type="Proteomes" id="UP000295711">
    <property type="component" value="Unassembled WGS sequence"/>
</dbReference>
<accession>A0A4R2LC48</accession>
<protein>
    <submittedName>
        <fullName evidence="2">Stage II sporulation protein D</fullName>
    </submittedName>
</protein>
<evidence type="ECO:0000313" key="2">
    <source>
        <dbReference type="EMBL" id="TCO84020.1"/>
    </source>
</evidence>
<dbReference type="InterPro" id="IPR013693">
    <property type="entry name" value="SpoIID/LytB_N"/>
</dbReference>
<name>A0A4R2LC48_9FIRM</name>
<organism evidence="2 3">
    <name type="scientific">Frisingicoccus caecimuris</name>
    <dbReference type="NCBI Taxonomy" id="1796636"/>
    <lineage>
        <taxon>Bacteria</taxon>
        <taxon>Bacillati</taxon>
        <taxon>Bacillota</taxon>
        <taxon>Clostridia</taxon>
        <taxon>Lachnospirales</taxon>
        <taxon>Lachnospiraceae</taxon>
        <taxon>Frisingicoccus</taxon>
    </lineage>
</organism>